<dbReference type="EMBL" id="VSRR010069732">
    <property type="protein sequence ID" value="MPC85834.1"/>
    <property type="molecule type" value="Genomic_DNA"/>
</dbReference>
<gene>
    <name evidence="2" type="ORF">E2C01_080632</name>
</gene>
<reference evidence="2 3" key="1">
    <citation type="submission" date="2019-05" db="EMBL/GenBank/DDBJ databases">
        <title>Another draft genome of Portunus trituberculatus and its Hox gene families provides insights of decapod evolution.</title>
        <authorList>
            <person name="Jeong J.-H."/>
            <person name="Song I."/>
            <person name="Kim S."/>
            <person name="Choi T."/>
            <person name="Kim D."/>
            <person name="Ryu S."/>
            <person name="Kim W."/>
        </authorList>
    </citation>
    <scope>NUCLEOTIDE SEQUENCE [LARGE SCALE GENOMIC DNA]</scope>
    <source>
        <tissue evidence="2">Muscle</tissue>
    </source>
</reference>
<dbReference type="Proteomes" id="UP000324222">
    <property type="component" value="Unassembled WGS sequence"/>
</dbReference>
<organism evidence="2 3">
    <name type="scientific">Portunus trituberculatus</name>
    <name type="common">Swimming crab</name>
    <name type="synonym">Neptunus trituberculatus</name>
    <dbReference type="NCBI Taxonomy" id="210409"/>
    <lineage>
        <taxon>Eukaryota</taxon>
        <taxon>Metazoa</taxon>
        <taxon>Ecdysozoa</taxon>
        <taxon>Arthropoda</taxon>
        <taxon>Crustacea</taxon>
        <taxon>Multicrustacea</taxon>
        <taxon>Malacostraca</taxon>
        <taxon>Eumalacostraca</taxon>
        <taxon>Eucarida</taxon>
        <taxon>Decapoda</taxon>
        <taxon>Pleocyemata</taxon>
        <taxon>Brachyura</taxon>
        <taxon>Eubrachyura</taxon>
        <taxon>Portunoidea</taxon>
        <taxon>Portunidae</taxon>
        <taxon>Portuninae</taxon>
        <taxon>Portunus</taxon>
    </lineage>
</organism>
<evidence type="ECO:0000313" key="3">
    <source>
        <dbReference type="Proteomes" id="UP000324222"/>
    </source>
</evidence>
<accession>A0A5B7J043</accession>
<evidence type="ECO:0000313" key="2">
    <source>
        <dbReference type="EMBL" id="MPC85834.1"/>
    </source>
</evidence>
<name>A0A5B7J043_PORTR</name>
<evidence type="ECO:0000256" key="1">
    <source>
        <dbReference type="SAM" id="MobiDB-lite"/>
    </source>
</evidence>
<protein>
    <submittedName>
        <fullName evidence="2">Uncharacterized protein</fullName>
    </submittedName>
</protein>
<dbReference type="PROSITE" id="PS51257">
    <property type="entry name" value="PROKAR_LIPOPROTEIN"/>
    <property type="match status" value="1"/>
</dbReference>
<dbReference type="AlphaFoldDB" id="A0A5B7J043"/>
<feature type="region of interest" description="Disordered" evidence="1">
    <location>
        <begin position="20"/>
        <end position="57"/>
    </location>
</feature>
<sequence length="57" mass="5999">MQALKNNLAFLVASPSSSVIGCWRRPEKGGGGGGEKRRGGGGSVEEASYKKNPHKKQ</sequence>
<proteinExistence type="predicted"/>
<keyword evidence="3" id="KW-1185">Reference proteome</keyword>
<comment type="caution">
    <text evidence="2">The sequence shown here is derived from an EMBL/GenBank/DDBJ whole genome shotgun (WGS) entry which is preliminary data.</text>
</comment>
<feature type="compositionally biased region" description="Basic and acidic residues" evidence="1">
    <location>
        <begin position="24"/>
        <end position="38"/>
    </location>
</feature>